<gene>
    <name evidence="1" type="ORF">BN2476_620031</name>
</gene>
<evidence type="ECO:0000313" key="2">
    <source>
        <dbReference type="Proteomes" id="UP000195569"/>
    </source>
</evidence>
<accession>A0A1N7SKW0</accession>
<dbReference type="Proteomes" id="UP000195569">
    <property type="component" value="Unassembled WGS sequence"/>
</dbReference>
<sequence length="90" mass="10284">MWANERGMSCTVVPASLAHFADRVSESAAFCLCKDVSQFVGKKKLRILNVIGRTTDADTYFKSHRLSLYFGGCLYFAKHRLSRQYYVLTH</sequence>
<dbReference type="EMBL" id="CYGY02000062">
    <property type="protein sequence ID" value="SIT48045.1"/>
    <property type="molecule type" value="Genomic_DNA"/>
</dbReference>
<name>A0A1N7SKW0_9BURK</name>
<proteinExistence type="predicted"/>
<dbReference type="AlphaFoldDB" id="A0A1N7SKW0"/>
<organism evidence="1 2">
    <name type="scientific">Paraburkholderia piptadeniae</name>
    <dbReference type="NCBI Taxonomy" id="1701573"/>
    <lineage>
        <taxon>Bacteria</taxon>
        <taxon>Pseudomonadati</taxon>
        <taxon>Pseudomonadota</taxon>
        <taxon>Betaproteobacteria</taxon>
        <taxon>Burkholderiales</taxon>
        <taxon>Burkholderiaceae</taxon>
        <taxon>Paraburkholderia</taxon>
    </lineage>
</organism>
<keyword evidence="2" id="KW-1185">Reference proteome</keyword>
<comment type="caution">
    <text evidence="1">The sequence shown here is derived from an EMBL/GenBank/DDBJ whole genome shotgun (WGS) entry which is preliminary data.</text>
</comment>
<reference evidence="1" key="1">
    <citation type="submission" date="2016-12" db="EMBL/GenBank/DDBJ databases">
        <authorList>
            <person name="Moulin L."/>
        </authorList>
    </citation>
    <scope>NUCLEOTIDE SEQUENCE [LARGE SCALE GENOMIC DNA]</scope>
    <source>
        <strain evidence="1">STM 7183</strain>
    </source>
</reference>
<evidence type="ECO:0000313" key="1">
    <source>
        <dbReference type="EMBL" id="SIT48045.1"/>
    </source>
</evidence>
<protein>
    <submittedName>
        <fullName evidence="1">Uncharacterized protein</fullName>
    </submittedName>
</protein>